<protein>
    <submittedName>
        <fullName evidence="2">Uncharacterized protein</fullName>
    </submittedName>
</protein>
<gene>
    <name evidence="2" type="ORF">AMATHDRAFT_51188</name>
</gene>
<reference evidence="2 3" key="1">
    <citation type="submission" date="2014-02" db="EMBL/GenBank/DDBJ databases">
        <title>Transposable element dynamics among asymbiotic and ectomycorrhizal Amanita fungi.</title>
        <authorList>
            <consortium name="DOE Joint Genome Institute"/>
            <person name="Hess J."/>
            <person name="Skrede I."/>
            <person name="Wolfe B."/>
            <person name="LaButti K."/>
            <person name="Ohm R.A."/>
            <person name="Grigoriev I.V."/>
            <person name="Pringle A."/>
        </authorList>
    </citation>
    <scope>NUCLEOTIDE SEQUENCE [LARGE SCALE GENOMIC DNA]</scope>
    <source>
        <strain evidence="2 3">SKay4041</strain>
    </source>
</reference>
<proteinExistence type="predicted"/>
<dbReference type="AlphaFoldDB" id="A0A2A9NDC8"/>
<keyword evidence="3" id="KW-1185">Reference proteome</keyword>
<evidence type="ECO:0000313" key="2">
    <source>
        <dbReference type="EMBL" id="PFH46247.1"/>
    </source>
</evidence>
<accession>A0A2A9NDC8</accession>
<feature type="compositionally biased region" description="Low complexity" evidence="1">
    <location>
        <begin position="91"/>
        <end position="114"/>
    </location>
</feature>
<feature type="region of interest" description="Disordered" evidence="1">
    <location>
        <begin position="85"/>
        <end position="135"/>
    </location>
</feature>
<evidence type="ECO:0000256" key="1">
    <source>
        <dbReference type="SAM" id="MobiDB-lite"/>
    </source>
</evidence>
<feature type="region of interest" description="Disordered" evidence="1">
    <location>
        <begin position="1"/>
        <end position="64"/>
    </location>
</feature>
<evidence type="ECO:0000313" key="3">
    <source>
        <dbReference type="Proteomes" id="UP000242287"/>
    </source>
</evidence>
<organism evidence="2 3">
    <name type="scientific">Amanita thiersii Skay4041</name>
    <dbReference type="NCBI Taxonomy" id="703135"/>
    <lineage>
        <taxon>Eukaryota</taxon>
        <taxon>Fungi</taxon>
        <taxon>Dikarya</taxon>
        <taxon>Basidiomycota</taxon>
        <taxon>Agaricomycotina</taxon>
        <taxon>Agaricomycetes</taxon>
        <taxon>Agaricomycetidae</taxon>
        <taxon>Agaricales</taxon>
        <taxon>Pluteineae</taxon>
        <taxon>Amanitaceae</taxon>
        <taxon>Amanita</taxon>
    </lineage>
</organism>
<dbReference type="Proteomes" id="UP000242287">
    <property type="component" value="Unassembled WGS sequence"/>
</dbReference>
<name>A0A2A9NDC8_9AGAR</name>
<sequence length="135" mass="14201">MVVESAAQVSRNNLGDDGNETVKRNPTPGDSGTQNRHVCGVFNEDDGEPRMKKRQRMDPSMPAAPYVCDIRSSYSEIEFAELIKPPPSLPPISFSPASSLAASSPAGSSANLPANHSANPLADSPPISIPTLANS</sequence>
<dbReference type="EMBL" id="KZ302218">
    <property type="protein sequence ID" value="PFH46247.1"/>
    <property type="molecule type" value="Genomic_DNA"/>
</dbReference>